<keyword evidence="12" id="KW-1185">Reference proteome</keyword>
<comment type="similarity">
    <text evidence="2 10">Belongs to the class VI-like SAM-binding methyltransferase superfamily. Isoprenylcysteine carboxyl methyltransferase family.</text>
</comment>
<evidence type="ECO:0000256" key="6">
    <source>
        <dbReference type="ARBA" id="ARBA00022691"/>
    </source>
</evidence>
<evidence type="ECO:0000256" key="1">
    <source>
        <dbReference type="ARBA" id="ARBA00004141"/>
    </source>
</evidence>
<dbReference type="GO" id="GO:0005789">
    <property type="term" value="C:endoplasmic reticulum membrane"/>
    <property type="evidence" value="ECO:0007669"/>
    <property type="project" value="UniProtKB-SubCell"/>
</dbReference>
<comment type="subcellular location">
    <subcellularLocation>
        <location evidence="10">Endoplasmic reticulum membrane</location>
        <topology evidence="10">Multi-pass membrane protein</topology>
    </subcellularLocation>
    <subcellularLocation>
        <location evidence="1">Membrane</location>
        <topology evidence="1">Multi-pass membrane protein</topology>
    </subcellularLocation>
</comment>
<evidence type="ECO:0000313" key="11">
    <source>
        <dbReference type="EMBL" id="KAF2235755.1"/>
    </source>
</evidence>
<dbReference type="InterPro" id="IPR025770">
    <property type="entry name" value="PPMT_MeTrfase"/>
</dbReference>
<keyword evidence="10" id="KW-0256">Endoplasmic reticulum</keyword>
<evidence type="ECO:0000256" key="4">
    <source>
        <dbReference type="ARBA" id="ARBA00022603"/>
    </source>
</evidence>
<accession>A0A6A6HCC9</accession>
<evidence type="ECO:0000256" key="2">
    <source>
        <dbReference type="ARBA" id="ARBA00009140"/>
    </source>
</evidence>
<dbReference type="PANTHER" id="PTHR12714:SF9">
    <property type="entry name" value="PROTEIN-S-ISOPRENYLCYSTEINE O-METHYLTRANSFERASE"/>
    <property type="match status" value="1"/>
</dbReference>
<dbReference type="Pfam" id="PF04140">
    <property type="entry name" value="ICMT"/>
    <property type="match status" value="1"/>
</dbReference>
<dbReference type="EMBL" id="ML991789">
    <property type="protein sequence ID" value="KAF2235755.1"/>
    <property type="molecule type" value="Genomic_DNA"/>
</dbReference>
<feature type="transmembrane region" description="Helical" evidence="10">
    <location>
        <begin position="128"/>
        <end position="147"/>
    </location>
</feature>
<name>A0A6A6HCC9_VIRVR</name>
<dbReference type="InterPro" id="IPR007269">
    <property type="entry name" value="ICMT_MeTrfase"/>
</dbReference>
<reference evidence="11" key="1">
    <citation type="journal article" date="2020" name="Stud. Mycol.">
        <title>101 Dothideomycetes genomes: a test case for predicting lifestyles and emergence of pathogens.</title>
        <authorList>
            <person name="Haridas S."/>
            <person name="Albert R."/>
            <person name="Binder M."/>
            <person name="Bloem J."/>
            <person name="Labutti K."/>
            <person name="Salamov A."/>
            <person name="Andreopoulos B."/>
            <person name="Baker S."/>
            <person name="Barry K."/>
            <person name="Bills G."/>
            <person name="Bluhm B."/>
            <person name="Cannon C."/>
            <person name="Castanera R."/>
            <person name="Culley D."/>
            <person name="Daum C."/>
            <person name="Ezra D."/>
            <person name="Gonzalez J."/>
            <person name="Henrissat B."/>
            <person name="Kuo A."/>
            <person name="Liang C."/>
            <person name="Lipzen A."/>
            <person name="Lutzoni F."/>
            <person name="Magnuson J."/>
            <person name="Mondo S."/>
            <person name="Nolan M."/>
            <person name="Ohm R."/>
            <person name="Pangilinan J."/>
            <person name="Park H.-J."/>
            <person name="Ramirez L."/>
            <person name="Alfaro M."/>
            <person name="Sun H."/>
            <person name="Tritt A."/>
            <person name="Yoshinaga Y."/>
            <person name="Zwiers L.-H."/>
            <person name="Turgeon B."/>
            <person name="Goodwin S."/>
            <person name="Spatafora J."/>
            <person name="Crous P."/>
            <person name="Grigoriev I."/>
        </authorList>
    </citation>
    <scope>NUCLEOTIDE SEQUENCE</scope>
    <source>
        <strain evidence="11">Tuck. ex Michener</strain>
    </source>
</reference>
<dbReference type="OrthoDB" id="422086at2759"/>
<feature type="transmembrane region" description="Helical" evidence="10">
    <location>
        <begin position="97"/>
        <end position="116"/>
    </location>
</feature>
<keyword evidence="9 10" id="KW-0472">Membrane</keyword>
<evidence type="ECO:0000256" key="9">
    <source>
        <dbReference type="ARBA" id="ARBA00023136"/>
    </source>
</evidence>
<keyword evidence="4 10" id="KW-0489">Methyltransferase</keyword>
<evidence type="ECO:0000256" key="10">
    <source>
        <dbReference type="RuleBase" id="RU362022"/>
    </source>
</evidence>
<keyword evidence="5 11" id="KW-0808">Transferase</keyword>
<evidence type="ECO:0000256" key="5">
    <source>
        <dbReference type="ARBA" id="ARBA00022679"/>
    </source>
</evidence>
<feature type="transmembrane region" description="Helical" evidence="10">
    <location>
        <begin position="20"/>
        <end position="43"/>
    </location>
</feature>
<sequence length="252" mass="28439">MSSRAHLDPDLLPHHPRSLSSISIQAFCLGFAFAAGVLLSLYLTLIHDSSPLSCFWRIPTFLCILSTFHFLEFWTTAHYNTPRVDASSFLLFNNGTAYFMAQVAAFFETFLTSLILRPFSTIPPYSYLHTGTFVLLGFTLVLFGQAVRSIAMAHLGTNFHHIVQVRRNEGHELVTNGIYALLRHPSYFGFFWWAVGTQLVLGNCVCLVLYVGVLRRFFGHRIQKEEKALLGFFGDAYAEYKAKTKVGIPLIS</sequence>
<dbReference type="Gene3D" id="1.20.120.1630">
    <property type="match status" value="1"/>
</dbReference>
<comment type="catalytic activity">
    <reaction evidence="10">
        <text>[protein]-C-terminal S-[(2E,6E)-farnesyl]-L-cysteine + S-adenosyl-L-methionine = [protein]-C-terminal S-[(2E,6E)-farnesyl]-L-cysteine methyl ester + S-adenosyl-L-homocysteine</text>
        <dbReference type="Rhea" id="RHEA:21672"/>
        <dbReference type="Rhea" id="RHEA-COMP:12125"/>
        <dbReference type="Rhea" id="RHEA-COMP:12126"/>
        <dbReference type="ChEBI" id="CHEBI:57856"/>
        <dbReference type="ChEBI" id="CHEBI:59789"/>
        <dbReference type="ChEBI" id="CHEBI:90510"/>
        <dbReference type="ChEBI" id="CHEBI:90511"/>
        <dbReference type="EC" id="2.1.1.100"/>
    </reaction>
</comment>
<organism evidence="11 12">
    <name type="scientific">Viridothelium virens</name>
    <name type="common">Speckled blister lichen</name>
    <name type="synonym">Trypethelium virens</name>
    <dbReference type="NCBI Taxonomy" id="1048519"/>
    <lineage>
        <taxon>Eukaryota</taxon>
        <taxon>Fungi</taxon>
        <taxon>Dikarya</taxon>
        <taxon>Ascomycota</taxon>
        <taxon>Pezizomycotina</taxon>
        <taxon>Dothideomycetes</taxon>
        <taxon>Dothideomycetes incertae sedis</taxon>
        <taxon>Trypetheliales</taxon>
        <taxon>Trypetheliaceae</taxon>
        <taxon>Viridothelium</taxon>
    </lineage>
</organism>
<evidence type="ECO:0000256" key="8">
    <source>
        <dbReference type="ARBA" id="ARBA00022989"/>
    </source>
</evidence>
<dbReference type="GO" id="GO:0032259">
    <property type="term" value="P:methylation"/>
    <property type="evidence" value="ECO:0007669"/>
    <property type="project" value="UniProtKB-KW"/>
</dbReference>
<gene>
    <name evidence="11" type="ORF">EV356DRAFT_444422</name>
</gene>
<dbReference type="AlphaFoldDB" id="A0A6A6HCC9"/>
<keyword evidence="6 10" id="KW-0949">S-adenosyl-L-methionine</keyword>
<evidence type="ECO:0000256" key="3">
    <source>
        <dbReference type="ARBA" id="ARBA00012151"/>
    </source>
</evidence>
<keyword evidence="8 10" id="KW-1133">Transmembrane helix</keyword>
<feature type="transmembrane region" description="Helical" evidence="10">
    <location>
        <begin position="55"/>
        <end position="77"/>
    </location>
</feature>
<feature type="transmembrane region" description="Helical" evidence="10">
    <location>
        <begin position="190"/>
        <end position="214"/>
    </location>
</feature>
<proteinExistence type="inferred from homology"/>
<dbReference type="EC" id="2.1.1.100" evidence="3 10"/>
<dbReference type="Proteomes" id="UP000800092">
    <property type="component" value="Unassembled WGS sequence"/>
</dbReference>
<keyword evidence="7 10" id="KW-0812">Transmembrane</keyword>
<dbReference type="PROSITE" id="PS51564">
    <property type="entry name" value="SAM_ICMT"/>
    <property type="match status" value="1"/>
</dbReference>
<evidence type="ECO:0000313" key="12">
    <source>
        <dbReference type="Proteomes" id="UP000800092"/>
    </source>
</evidence>
<dbReference type="PANTHER" id="PTHR12714">
    <property type="entry name" value="PROTEIN-S ISOPRENYLCYSTEINE O-METHYLTRANSFERASE"/>
    <property type="match status" value="1"/>
</dbReference>
<protein>
    <recommendedName>
        <fullName evidence="3 10">Protein-S-isoprenylcysteine O-methyltransferase</fullName>
        <ecNumber evidence="3 10">2.1.1.100</ecNumber>
    </recommendedName>
</protein>
<evidence type="ECO:0000256" key="7">
    <source>
        <dbReference type="ARBA" id="ARBA00022692"/>
    </source>
</evidence>
<dbReference type="GO" id="GO:0004671">
    <property type="term" value="F:protein C-terminal S-isoprenylcysteine carboxyl O-methyltransferase activity"/>
    <property type="evidence" value="ECO:0007669"/>
    <property type="project" value="UniProtKB-EC"/>
</dbReference>